<dbReference type="STRING" id="1472378.AU381_19910"/>
<keyword evidence="3 4" id="KW-0479">Metal-binding</keyword>
<dbReference type="RefSeq" id="WP_064243969.1">
    <property type="nucleotide sequence ID" value="NZ_LPUX01000064.1"/>
</dbReference>
<protein>
    <submittedName>
        <fullName evidence="6">Homocysteine methyltransferase</fullName>
    </submittedName>
</protein>
<dbReference type="InterPro" id="IPR017226">
    <property type="entry name" value="BHMT-like"/>
</dbReference>
<evidence type="ECO:0000256" key="2">
    <source>
        <dbReference type="ARBA" id="ARBA00022679"/>
    </source>
</evidence>
<evidence type="ECO:0000259" key="5">
    <source>
        <dbReference type="PROSITE" id="PS50970"/>
    </source>
</evidence>
<dbReference type="PANTHER" id="PTHR11103:SF18">
    <property type="entry name" value="SLR1189 PROTEIN"/>
    <property type="match status" value="1"/>
</dbReference>
<feature type="binding site" evidence="3 4">
    <location>
        <position position="286"/>
    </location>
    <ligand>
        <name>Zn(2+)</name>
        <dbReference type="ChEBI" id="CHEBI:29105"/>
    </ligand>
</feature>
<evidence type="ECO:0000256" key="1">
    <source>
        <dbReference type="ARBA" id="ARBA00022603"/>
    </source>
</evidence>
<keyword evidence="3 4" id="KW-0862">Zinc</keyword>
<dbReference type="Gene3D" id="3.20.20.330">
    <property type="entry name" value="Homocysteine-binding-like domain"/>
    <property type="match status" value="1"/>
</dbReference>
<proteinExistence type="predicted"/>
<dbReference type="GO" id="GO:0008168">
    <property type="term" value="F:methyltransferase activity"/>
    <property type="evidence" value="ECO:0007669"/>
    <property type="project" value="UniProtKB-UniRule"/>
</dbReference>
<dbReference type="GO" id="GO:0032259">
    <property type="term" value="P:methylation"/>
    <property type="evidence" value="ECO:0007669"/>
    <property type="project" value="UniProtKB-KW"/>
</dbReference>
<dbReference type="PIRSF" id="PIRSF037505">
    <property type="entry name" value="Betaine_HMT"/>
    <property type="match status" value="1"/>
</dbReference>
<dbReference type="InterPro" id="IPR036589">
    <property type="entry name" value="HCY_dom_sf"/>
</dbReference>
<evidence type="ECO:0000256" key="3">
    <source>
        <dbReference type="PIRSR" id="PIRSR037505-2"/>
    </source>
</evidence>
<evidence type="ECO:0000313" key="6">
    <source>
        <dbReference type="EMBL" id="OAP36745.1"/>
    </source>
</evidence>
<dbReference type="GO" id="GO:0008270">
    <property type="term" value="F:zinc ion binding"/>
    <property type="evidence" value="ECO:0007669"/>
    <property type="project" value="InterPro"/>
</dbReference>
<sequence length="302" mass="32293">MSQLRILDGGMSRELIRLGAELRQPEWSALALMETPEIVGQVHREFIDAGADVITTNSYALVPFHIGEERFRSEGRSLIELAGKLAREAADGRTERKVLVAGSLPPIFGSYEPERFDPSRVQDYLKVLVEGLAPYVDVWLGETLSLVAEGDAVRAAVAATGKPFWISFTLADEAEALEGDAPKLRSGETVAAAAAWAAGSGAEALLFNCSRPEVMARAVAAAAATFRERQVDIGIGVYANAFEAEETEGAANETLHDTRADLTADLYSRFACDWVEAGASIVGGCCGIGARHIHNLACTLRG</sequence>
<dbReference type="SUPFAM" id="SSF82282">
    <property type="entry name" value="Homocysteine S-methyltransferase"/>
    <property type="match status" value="1"/>
</dbReference>
<dbReference type="PANTHER" id="PTHR11103">
    <property type="entry name" value="SLR1189 PROTEIN"/>
    <property type="match status" value="1"/>
</dbReference>
<dbReference type="OrthoDB" id="9803687at2"/>
<dbReference type="Proteomes" id="UP000094025">
    <property type="component" value="Unassembled WGS sequence"/>
</dbReference>
<dbReference type="GO" id="GO:0009086">
    <property type="term" value="P:methionine biosynthetic process"/>
    <property type="evidence" value="ECO:0007669"/>
    <property type="project" value="InterPro"/>
</dbReference>
<feature type="domain" description="Hcy-binding" evidence="5">
    <location>
        <begin position="1"/>
        <end position="300"/>
    </location>
</feature>
<dbReference type="AlphaFoldDB" id="A0A178XQB6"/>
<accession>A0A178XQB6</accession>
<organism evidence="6 7">
    <name type="scientific">Sinorhizobium glycinis</name>
    <dbReference type="NCBI Taxonomy" id="1472378"/>
    <lineage>
        <taxon>Bacteria</taxon>
        <taxon>Pseudomonadati</taxon>
        <taxon>Pseudomonadota</taxon>
        <taxon>Alphaproteobacteria</taxon>
        <taxon>Hyphomicrobiales</taxon>
        <taxon>Rhizobiaceae</taxon>
        <taxon>Sinorhizobium/Ensifer group</taxon>
        <taxon>Sinorhizobium</taxon>
    </lineage>
</organism>
<gene>
    <name evidence="6" type="ORF">AU381_19910</name>
</gene>
<evidence type="ECO:0000313" key="7">
    <source>
        <dbReference type="Proteomes" id="UP000094025"/>
    </source>
</evidence>
<keyword evidence="2 4" id="KW-0808">Transferase</keyword>
<name>A0A178XQB6_9HYPH</name>
<dbReference type="EMBL" id="LPUX01000064">
    <property type="protein sequence ID" value="OAP36745.1"/>
    <property type="molecule type" value="Genomic_DNA"/>
</dbReference>
<dbReference type="InterPro" id="IPR003726">
    <property type="entry name" value="HCY_dom"/>
</dbReference>
<dbReference type="PROSITE" id="PS50970">
    <property type="entry name" value="HCY"/>
    <property type="match status" value="1"/>
</dbReference>
<comment type="caution">
    <text evidence="6">The sequence shown here is derived from an EMBL/GenBank/DDBJ whole genome shotgun (WGS) entry which is preliminary data.</text>
</comment>
<feature type="binding site" evidence="3 4">
    <location>
        <position position="209"/>
    </location>
    <ligand>
        <name>Zn(2+)</name>
        <dbReference type="ChEBI" id="CHEBI:29105"/>
    </ligand>
</feature>
<comment type="cofactor">
    <cofactor evidence="3">
        <name>Zn(2+)</name>
        <dbReference type="ChEBI" id="CHEBI:29105"/>
    </cofactor>
    <text evidence="3">Binds 1 zinc ion per subunit.</text>
</comment>
<evidence type="ECO:0000256" key="4">
    <source>
        <dbReference type="PROSITE-ProRule" id="PRU00333"/>
    </source>
</evidence>
<keyword evidence="1 4" id="KW-0489">Methyltransferase</keyword>
<keyword evidence="7" id="KW-1185">Reference proteome</keyword>
<dbReference type="Pfam" id="PF02574">
    <property type="entry name" value="S-methyl_trans"/>
    <property type="match status" value="1"/>
</dbReference>
<feature type="binding site" evidence="3 4">
    <location>
        <position position="285"/>
    </location>
    <ligand>
        <name>Zn(2+)</name>
        <dbReference type="ChEBI" id="CHEBI:29105"/>
    </ligand>
</feature>
<reference evidence="6 7" key="1">
    <citation type="journal article" date="2016" name="Int. J. Syst. Evol. Microbiol.">
        <title>Ensifer glycinis sp. nov., an novel rhizobial species associated with Glycine spp.</title>
        <authorList>
            <person name="Yan H."/>
            <person name="Yan J."/>
            <person name="Sui X.H."/>
            <person name="Wang E.T."/>
            <person name="Chen W.X."/>
            <person name="Zhang X.X."/>
            <person name="Chen W.F."/>
        </authorList>
    </citation>
    <scope>NUCLEOTIDE SEQUENCE [LARGE SCALE GENOMIC DNA]</scope>
    <source>
        <strain evidence="6 7">CCBAU 23380</strain>
    </source>
</reference>